<dbReference type="GO" id="GO:0004553">
    <property type="term" value="F:hydrolase activity, hydrolyzing O-glycosyl compounds"/>
    <property type="evidence" value="ECO:0007669"/>
    <property type="project" value="InterPro"/>
</dbReference>
<evidence type="ECO:0000256" key="2">
    <source>
        <dbReference type="ARBA" id="ARBA00022801"/>
    </source>
</evidence>
<keyword evidence="3 5" id="KW-0326">Glycosidase</keyword>
<comment type="similarity">
    <text evidence="1 4">Belongs to the glycosyl hydrolase 17 family.</text>
</comment>
<dbReference type="AlphaFoldDB" id="A0AAF1B1J5"/>
<reference evidence="6" key="2">
    <citation type="submission" date="2022-03" db="EMBL/GenBank/DDBJ databases">
        <title>Draft title - Genomic analysis of global carrot germplasm unveils the trajectory of domestication and the origin of high carotenoid orange carrot.</title>
        <authorList>
            <person name="Iorizzo M."/>
            <person name="Ellison S."/>
            <person name="Senalik D."/>
            <person name="Macko-Podgorni A."/>
            <person name="Grzebelus D."/>
            <person name="Bostan H."/>
            <person name="Rolling W."/>
            <person name="Curaba J."/>
            <person name="Simon P."/>
        </authorList>
    </citation>
    <scope>NUCLEOTIDE SEQUENCE</scope>
    <source>
        <tissue evidence="6">Leaf</tissue>
    </source>
</reference>
<dbReference type="SUPFAM" id="SSF51445">
    <property type="entry name" value="(Trans)glycosidases"/>
    <property type="match status" value="1"/>
</dbReference>
<evidence type="ECO:0000313" key="6">
    <source>
        <dbReference type="EMBL" id="WOH02645.1"/>
    </source>
</evidence>
<keyword evidence="7" id="KW-1185">Reference proteome</keyword>
<evidence type="ECO:0000256" key="3">
    <source>
        <dbReference type="ARBA" id="ARBA00023295"/>
    </source>
</evidence>
<evidence type="ECO:0000256" key="4">
    <source>
        <dbReference type="RuleBase" id="RU004335"/>
    </source>
</evidence>
<dbReference type="PANTHER" id="PTHR32227">
    <property type="entry name" value="GLUCAN ENDO-1,3-BETA-GLUCOSIDASE BG1-RELATED-RELATED"/>
    <property type="match status" value="1"/>
</dbReference>
<name>A0AAF1B1J5_DAUCS</name>
<gene>
    <name evidence="6" type="ORF">DCAR_0522034</name>
</gene>
<dbReference type="FunFam" id="3.20.20.80:FF:000010">
    <property type="entry name" value="glucan endo-1,3-beta-glucosidase, basic"/>
    <property type="match status" value="1"/>
</dbReference>
<dbReference type="GO" id="GO:0005975">
    <property type="term" value="P:carbohydrate metabolic process"/>
    <property type="evidence" value="ECO:0007669"/>
    <property type="project" value="InterPro"/>
</dbReference>
<protein>
    <recommendedName>
        <fullName evidence="8">Glucan endo-1,3-beta-D-glucosidase</fullName>
    </recommendedName>
</protein>
<dbReference type="Pfam" id="PF00332">
    <property type="entry name" value="Glyco_hydro_17"/>
    <property type="match status" value="1"/>
</dbReference>
<keyword evidence="2 5" id="KW-0378">Hydrolase</keyword>
<accession>A0AAF1B1J5</accession>
<dbReference type="InterPro" id="IPR044965">
    <property type="entry name" value="Glyco_hydro_17_plant"/>
</dbReference>
<evidence type="ECO:0000256" key="1">
    <source>
        <dbReference type="ARBA" id="ARBA00008773"/>
    </source>
</evidence>
<sequence>MLAKYANMNRQARMLASALSSIDAEFSRRRHLGPVNQAGVTFGTCANNPPSPQEAVGLIKSLHAQKVRLYAPDINILQALRNTGIEVVLGVPNEEVQNIGTSQDKANQWIQNYVKNFQDINFRYIVVGNGISSLNEHNGQYAQCLIQAMQNIQNAINACGLQNKVKVSTALDHSIVLNQIHPPSNAVFNPAIKQNFIFPVLQFLKNNNAPFLINLHPYYSYAFNKPEVPLELNQGQSQSNRDIRLEYANFRSASFLVQDGQLKYQNVFDAMVDSVYVALEKAGASSLDVVVAETGWPTCGGTAADANNAGTFNNNLISHIKRTGTPKRPQNCVETYIYNLIDEDKRGKELEAHWGIFDQNKQARYPISFWSPSDQ</sequence>
<proteinExistence type="inferred from homology"/>
<dbReference type="Proteomes" id="UP000077755">
    <property type="component" value="Chromosome 5"/>
</dbReference>
<dbReference type="PROSITE" id="PS00587">
    <property type="entry name" value="GLYCOSYL_HYDROL_F17"/>
    <property type="match status" value="1"/>
</dbReference>
<dbReference type="InterPro" id="IPR017853">
    <property type="entry name" value="GH"/>
</dbReference>
<reference evidence="6" key="1">
    <citation type="journal article" date="2016" name="Nat. Genet.">
        <title>A high-quality carrot genome assembly provides new insights into carotenoid accumulation and asterid genome evolution.</title>
        <authorList>
            <person name="Iorizzo M."/>
            <person name="Ellison S."/>
            <person name="Senalik D."/>
            <person name="Zeng P."/>
            <person name="Satapoomin P."/>
            <person name="Huang J."/>
            <person name="Bowman M."/>
            <person name="Iovene M."/>
            <person name="Sanseverino W."/>
            <person name="Cavagnaro P."/>
            <person name="Yildiz M."/>
            <person name="Macko-Podgorni A."/>
            <person name="Moranska E."/>
            <person name="Grzebelus E."/>
            <person name="Grzebelus D."/>
            <person name="Ashrafi H."/>
            <person name="Zheng Z."/>
            <person name="Cheng S."/>
            <person name="Spooner D."/>
            <person name="Van Deynze A."/>
            <person name="Simon P."/>
        </authorList>
    </citation>
    <scope>NUCLEOTIDE SEQUENCE</scope>
    <source>
        <tissue evidence="6">Leaf</tissue>
    </source>
</reference>
<evidence type="ECO:0008006" key="8">
    <source>
        <dbReference type="Google" id="ProtNLM"/>
    </source>
</evidence>
<evidence type="ECO:0000313" key="7">
    <source>
        <dbReference type="Proteomes" id="UP000077755"/>
    </source>
</evidence>
<dbReference type="Gene3D" id="3.20.20.80">
    <property type="entry name" value="Glycosidases"/>
    <property type="match status" value="1"/>
</dbReference>
<dbReference type="EMBL" id="CP093347">
    <property type="protein sequence ID" value="WOH02645.1"/>
    <property type="molecule type" value="Genomic_DNA"/>
</dbReference>
<evidence type="ECO:0000256" key="5">
    <source>
        <dbReference type="RuleBase" id="RU004336"/>
    </source>
</evidence>
<dbReference type="InterPro" id="IPR000490">
    <property type="entry name" value="Glyco_hydro_17"/>
</dbReference>
<organism evidence="6 7">
    <name type="scientific">Daucus carota subsp. sativus</name>
    <name type="common">Carrot</name>
    <dbReference type="NCBI Taxonomy" id="79200"/>
    <lineage>
        <taxon>Eukaryota</taxon>
        <taxon>Viridiplantae</taxon>
        <taxon>Streptophyta</taxon>
        <taxon>Embryophyta</taxon>
        <taxon>Tracheophyta</taxon>
        <taxon>Spermatophyta</taxon>
        <taxon>Magnoliopsida</taxon>
        <taxon>eudicotyledons</taxon>
        <taxon>Gunneridae</taxon>
        <taxon>Pentapetalae</taxon>
        <taxon>asterids</taxon>
        <taxon>campanulids</taxon>
        <taxon>Apiales</taxon>
        <taxon>Apiaceae</taxon>
        <taxon>Apioideae</taxon>
        <taxon>Scandiceae</taxon>
        <taxon>Daucinae</taxon>
        <taxon>Daucus</taxon>
        <taxon>Daucus sect. Daucus</taxon>
    </lineage>
</organism>